<proteinExistence type="inferred from homology"/>
<dbReference type="Proteomes" id="UP001194696">
    <property type="component" value="Unassembled WGS sequence"/>
</dbReference>
<dbReference type="PANTHER" id="PTHR10797">
    <property type="entry name" value="CCR4-NOT TRANSCRIPTION COMPLEX SUBUNIT"/>
    <property type="match status" value="1"/>
</dbReference>
<evidence type="ECO:0000313" key="16">
    <source>
        <dbReference type="EMBL" id="KAG0284100.1"/>
    </source>
</evidence>
<dbReference type="EMBL" id="JAAAIM010000815">
    <property type="protein sequence ID" value="KAG0284100.1"/>
    <property type="molecule type" value="Genomic_DNA"/>
</dbReference>
<dbReference type="InterPro" id="IPR036397">
    <property type="entry name" value="RNaseH_sf"/>
</dbReference>
<evidence type="ECO:0000256" key="10">
    <source>
        <dbReference type="ARBA" id="ARBA00022839"/>
    </source>
</evidence>
<comment type="subcellular location">
    <subcellularLocation>
        <location evidence="3">Cytoplasm</location>
    </subcellularLocation>
    <subcellularLocation>
        <location evidence="2">Nucleus</location>
    </subcellularLocation>
</comment>
<evidence type="ECO:0000256" key="9">
    <source>
        <dbReference type="ARBA" id="ARBA00022801"/>
    </source>
</evidence>
<dbReference type="Gene3D" id="3.30.390.110">
    <property type="match status" value="1"/>
</dbReference>
<comment type="caution">
    <text evidence="16">The sequence shown here is derived from an EMBL/GenBank/DDBJ whole genome shotgun (WGS) entry which is preliminary data.</text>
</comment>
<evidence type="ECO:0000256" key="11">
    <source>
        <dbReference type="ARBA" id="ARBA00022884"/>
    </source>
</evidence>
<dbReference type="Pfam" id="PF01778">
    <property type="entry name" value="Ribosomal_L28e"/>
    <property type="match status" value="1"/>
</dbReference>
<comment type="similarity">
    <text evidence="4">Belongs to the CAF1 family.</text>
</comment>
<feature type="domain" description="Ribosomal eL28/Mak16" evidence="15">
    <location>
        <begin position="340"/>
        <end position="441"/>
    </location>
</feature>
<evidence type="ECO:0000256" key="4">
    <source>
        <dbReference type="ARBA" id="ARBA00008372"/>
    </source>
</evidence>
<evidence type="ECO:0000256" key="1">
    <source>
        <dbReference type="ARBA" id="ARBA00001663"/>
    </source>
</evidence>
<evidence type="ECO:0000256" key="3">
    <source>
        <dbReference type="ARBA" id="ARBA00004496"/>
    </source>
</evidence>
<organism evidence="16 17">
    <name type="scientific">Linnemannia gamsii</name>
    <dbReference type="NCBI Taxonomy" id="64522"/>
    <lineage>
        <taxon>Eukaryota</taxon>
        <taxon>Fungi</taxon>
        <taxon>Fungi incertae sedis</taxon>
        <taxon>Mucoromycota</taxon>
        <taxon>Mortierellomycotina</taxon>
        <taxon>Mortierellomycetes</taxon>
        <taxon>Mortierellales</taxon>
        <taxon>Mortierellaceae</taxon>
        <taxon>Linnemannia</taxon>
    </lineage>
</organism>
<evidence type="ECO:0000259" key="15">
    <source>
        <dbReference type="Pfam" id="PF01778"/>
    </source>
</evidence>
<evidence type="ECO:0000256" key="12">
    <source>
        <dbReference type="ARBA" id="ARBA00023015"/>
    </source>
</evidence>
<dbReference type="SUPFAM" id="SSF53098">
    <property type="entry name" value="Ribonuclease H-like"/>
    <property type="match status" value="1"/>
</dbReference>
<keyword evidence="6" id="KW-0963">Cytoplasm</keyword>
<dbReference type="InterPro" id="IPR006941">
    <property type="entry name" value="RNase_CAF1"/>
</dbReference>
<dbReference type="EC" id="3.1.13.4" evidence="5"/>
<dbReference type="InterPro" id="IPR039637">
    <property type="entry name" value="CNOT7/CNOT8/Pop2"/>
</dbReference>
<evidence type="ECO:0000256" key="8">
    <source>
        <dbReference type="ARBA" id="ARBA00022723"/>
    </source>
</evidence>
<accession>A0ABQ7JSP7</accession>
<evidence type="ECO:0000256" key="5">
    <source>
        <dbReference type="ARBA" id="ARBA00012161"/>
    </source>
</evidence>
<gene>
    <name evidence="16" type="ORF">BGZ96_011535</name>
</gene>
<evidence type="ECO:0000313" key="17">
    <source>
        <dbReference type="Proteomes" id="UP001194696"/>
    </source>
</evidence>
<evidence type="ECO:0000256" key="2">
    <source>
        <dbReference type="ARBA" id="ARBA00004123"/>
    </source>
</evidence>
<dbReference type="Gene3D" id="3.30.420.10">
    <property type="entry name" value="Ribonuclease H-like superfamily/Ribonuclease H"/>
    <property type="match status" value="1"/>
</dbReference>
<name>A0ABQ7JSP7_9FUNG</name>
<comment type="catalytic activity">
    <reaction evidence="1">
        <text>Exonucleolytic cleavage of poly(A) to 5'-AMP.</text>
        <dbReference type="EC" id="3.1.13.4"/>
    </reaction>
</comment>
<evidence type="ECO:0000256" key="7">
    <source>
        <dbReference type="ARBA" id="ARBA00022722"/>
    </source>
</evidence>
<keyword evidence="7" id="KW-0540">Nuclease</keyword>
<dbReference type="InterPro" id="IPR029004">
    <property type="entry name" value="Ribosomal_eL28/Mak16"/>
</dbReference>
<protein>
    <recommendedName>
        <fullName evidence="5">poly(A)-specific ribonuclease</fullName>
        <ecNumber evidence="5">3.1.13.4</ecNumber>
    </recommendedName>
</protein>
<sequence>MPSPNERVIIREVWAENLDREMALLRDLVDQYPYLAMDTEFPGVVARPIGNFRTSADYHYQTLRCNVDLLKMIQLGVTFADENGNVPKDACTWQFNFKFNLADDMYAQDSIDLLTKSGINFQKHEDYGIDVHHFGELLISSGFVLLDDVKWISFHSGYDFGYLLKILTCSPMPAEEGDFFELLRTYFPCIYDIKYLMKSCKNLKGGLQELANDLQVVRIGAQHQAGSDSLLTCSTFFKMRQIFFEDKIDDTKYLGYLYGLGSAVGSSAAQPNSIASFNSAAGNDSPLITNQATAPNGKIGSAKRAYLGFSHPQDQHQLPAQGKNDRTGPIINLSNMSADLTWLLIKNNNSFLVKRSGVQFSSEAGNLLNKNSFKYSGLANKKTVDISAAASGRGVVVATPKTKVTLTKGIRKSARSVAGLTRGGYRADLRQAALARVAAVLATQKPVKAAPKKAAKGVRANKA</sequence>
<keyword evidence="14" id="KW-0539">Nucleus</keyword>
<keyword evidence="8" id="KW-0479">Metal-binding</keyword>
<dbReference type="Pfam" id="PF04857">
    <property type="entry name" value="CAF1"/>
    <property type="match status" value="2"/>
</dbReference>
<keyword evidence="17" id="KW-1185">Reference proteome</keyword>
<keyword evidence="10" id="KW-0269">Exonuclease</keyword>
<keyword evidence="13" id="KW-0804">Transcription</keyword>
<keyword evidence="11" id="KW-0694">RNA-binding</keyword>
<keyword evidence="9" id="KW-0378">Hydrolase</keyword>
<dbReference type="InterPro" id="IPR012337">
    <property type="entry name" value="RNaseH-like_sf"/>
</dbReference>
<evidence type="ECO:0000256" key="13">
    <source>
        <dbReference type="ARBA" id="ARBA00023163"/>
    </source>
</evidence>
<keyword evidence="12" id="KW-0805">Transcription regulation</keyword>
<evidence type="ECO:0000256" key="14">
    <source>
        <dbReference type="ARBA" id="ARBA00023242"/>
    </source>
</evidence>
<reference evidence="16 17" key="1">
    <citation type="journal article" date="2020" name="Fungal Divers.">
        <title>Resolving the Mortierellaceae phylogeny through synthesis of multi-gene phylogenetics and phylogenomics.</title>
        <authorList>
            <person name="Vandepol N."/>
            <person name="Liber J."/>
            <person name="Desiro A."/>
            <person name="Na H."/>
            <person name="Kennedy M."/>
            <person name="Barry K."/>
            <person name="Grigoriev I.V."/>
            <person name="Miller A.N."/>
            <person name="O'Donnell K."/>
            <person name="Stajich J.E."/>
            <person name="Bonito G."/>
        </authorList>
    </citation>
    <scope>NUCLEOTIDE SEQUENCE [LARGE SCALE GENOMIC DNA]</scope>
    <source>
        <strain evidence="16 17">AD045</strain>
    </source>
</reference>
<evidence type="ECO:0000256" key="6">
    <source>
        <dbReference type="ARBA" id="ARBA00022490"/>
    </source>
</evidence>